<dbReference type="InterPro" id="IPR011989">
    <property type="entry name" value="ARM-like"/>
</dbReference>
<keyword evidence="1" id="KW-0812">Transmembrane</keyword>
<protein>
    <submittedName>
        <fullName evidence="2">Uncharacterized protein</fullName>
    </submittedName>
</protein>
<keyword evidence="3" id="KW-1185">Reference proteome</keyword>
<gene>
    <name evidence="2" type="ORF">HU200_061313</name>
</gene>
<evidence type="ECO:0000313" key="3">
    <source>
        <dbReference type="Proteomes" id="UP000636709"/>
    </source>
</evidence>
<dbReference type="PANTHER" id="PTHR33115:SF72">
    <property type="match status" value="1"/>
</dbReference>
<keyword evidence="1" id="KW-1133">Transmembrane helix</keyword>
<keyword evidence="1" id="KW-0472">Membrane</keyword>
<dbReference type="OrthoDB" id="685628at2759"/>
<dbReference type="AlphaFoldDB" id="A0A835DWS5"/>
<organism evidence="2 3">
    <name type="scientific">Digitaria exilis</name>
    <dbReference type="NCBI Taxonomy" id="1010633"/>
    <lineage>
        <taxon>Eukaryota</taxon>
        <taxon>Viridiplantae</taxon>
        <taxon>Streptophyta</taxon>
        <taxon>Embryophyta</taxon>
        <taxon>Tracheophyta</taxon>
        <taxon>Spermatophyta</taxon>
        <taxon>Magnoliopsida</taxon>
        <taxon>Liliopsida</taxon>
        <taxon>Poales</taxon>
        <taxon>Poaceae</taxon>
        <taxon>PACMAD clade</taxon>
        <taxon>Panicoideae</taxon>
        <taxon>Panicodae</taxon>
        <taxon>Paniceae</taxon>
        <taxon>Anthephorinae</taxon>
        <taxon>Digitaria</taxon>
    </lineage>
</organism>
<dbReference type="Proteomes" id="UP000636709">
    <property type="component" value="Unassembled WGS sequence"/>
</dbReference>
<feature type="transmembrane region" description="Helical" evidence="1">
    <location>
        <begin position="33"/>
        <end position="54"/>
    </location>
</feature>
<evidence type="ECO:0000313" key="2">
    <source>
        <dbReference type="EMBL" id="KAF8655173.1"/>
    </source>
</evidence>
<dbReference type="PANTHER" id="PTHR33115">
    <property type="entry name" value="ARM REPEAT SUPERFAMILY PROTEIN"/>
    <property type="match status" value="1"/>
</dbReference>
<comment type="caution">
    <text evidence="2">The sequence shown here is derived from an EMBL/GenBank/DDBJ whole genome shotgun (WGS) entry which is preliminary data.</text>
</comment>
<reference evidence="2" key="1">
    <citation type="submission" date="2020-07" db="EMBL/GenBank/DDBJ databases">
        <title>Genome sequence and genetic diversity analysis of an under-domesticated orphan crop, white fonio (Digitaria exilis).</title>
        <authorList>
            <person name="Bennetzen J.L."/>
            <person name="Chen S."/>
            <person name="Ma X."/>
            <person name="Wang X."/>
            <person name="Yssel A.E.J."/>
            <person name="Chaluvadi S.R."/>
            <person name="Johnson M."/>
            <person name="Gangashetty P."/>
            <person name="Hamidou F."/>
            <person name="Sanogo M.D."/>
            <person name="Zwaenepoel A."/>
            <person name="Wallace J."/>
            <person name="Van De Peer Y."/>
            <person name="Van Deynze A."/>
        </authorList>
    </citation>
    <scope>NUCLEOTIDE SEQUENCE</scope>
    <source>
        <tissue evidence="2">Leaves</tissue>
    </source>
</reference>
<evidence type="ECO:0000256" key="1">
    <source>
        <dbReference type="SAM" id="Phobius"/>
    </source>
</evidence>
<sequence length="524" mass="58592">MLLSIIRLATIARHDYGHPSSDASNGNLKPALILFYALVLTQSALFLLWFTVAVHRSVLADNDKLSSRYLENERCLTKKTLDPDTKAYIAEIVAKLACKLRLADTPGAVHSVSYLLDTNFLKIPAKTGCNDHHSQPLVEYRSTIDIDNRAEIKPKPLIVHGLLIRGEFAANPENCTEMYNTTDLMSKIIAPVTNGLHIAIKNDATTVEIVRESLRVVSKLTSMTGDISTKLCRELPENGRTVENIVWILSNSSDLEMRIQAVEILSRLNLGKPRMCEFIGKLQRLLFDPLDNPLRIAAGKALNALVISRGDFPEEILDIQQLITIMSAGTSSLEYRAVMAEMLAQMCAKSRTDEDRNRLSSMAKAWPTVLKTVFTGSTNITEPDARTFLASFLGLAVQIREKLVNAEAFANAVRNGLPTENRILAEKLTEIMSETTNYSEDEVCLVIMKAVTKFATWMMGISPDYIQYFREQKIVDKLEATVETMVHLERYLVMTGGAEETGRYVTFQILVETVRDLVPPEQQH</sequence>
<name>A0A835DWS5_9POAL</name>
<proteinExistence type="predicted"/>
<accession>A0A835DWS5</accession>
<dbReference type="InterPro" id="IPR016024">
    <property type="entry name" value="ARM-type_fold"/>
</dbReference>
<dbReference type="EMBL" id="JACEFO010002599">
    <property type="protein sequence ID" value="KAF8655173.1"/>
    <property type="molecule type" value="Genomic_DNA"/>
</dbReference>
<dbReference type="Gene3D" id="1.25.10.10">
    <property type="entry name" value="Leucine-rich Repeat Variant"/>
    <property type="match status" value="1"/>
</dbReference>
<dbReference type="SUPFAM" id="SSF48371">
    <property type="entry name" value="ARM repeat"/>
    <property type="match status" value="1"/>
</dbReference>